<evidence type="ECO:0000256" key="1">
    <source>
        <dbReference type="SAM" id="MobiDB-lite"/>
    </source>
</evidence>
<comment type="caution">
    <text evidence="2">The sequence shown here is derived from an EMBL/GenBank/DDBJ whole genome shotgun (WGS) entry which is preliminary data.</text>
</comment>
<dbReference type="AlphaFoldDB" id="A0A8K0TSV6"/>
<sequence length="219" mass="23075">MSGSVKSGPFRDAVTSWPGRPTMQGTPRGTGHLSSQRQGHGSGRRRALSSDQWHTKVAWQPGGGMPFPPFLTLSYLPPLSPASLGMTAIAGLMLSSVTTGQPAKRALFLTRAHSPSRLAHLRTAPGHGLSGGQASDSATIKPGRAGRAGQDGACELVPLQAKRAGVMLSRHGAFPLSPLADSASSPCSRLFLRKDPACLAPPRVREKFSLSPNCRLTRR</sequence>
<name>A0A8K0TSV6_9PEZI</name>
<evidence type="ECO:0000313" key="3">
    <source>
        <dbReference type="Proteomes" id="UP000813385"/>
    </source>
</evidence>
<evidence type="ECO:0000313" key="2">
    <source>
        <dbReference type="EMBL" id="KAH7376872.1"/>
    </source>
</evidence>
<feature type="region of interest" description="Disordered" evidence="1">
    <location>
        <begin position="123"/>
        <end position="149"/>
    </location>
</feature>
<proteinExistence type="predicted"/>
<dbReference type="Proteomes" id="UP000813385">
    <property type="component" value="Unassembled WGS sequence"/>
</dbReference>
<gene>
    <name evidence="2" type="ORF">B0T11DRAFT_24695</name>
</gene>
<accession>A0A8K0TSV6</accession>
<dbReference type="EMBL" id="JAGPXD010000001">
    <property type="protein sequence ID" value="KAH7376872.1"/>
    <property type="molecule type" value="Genomic_DNA"/>
</dbReference>
<protein>
    <submittedName>
        <fullName evidence="2">Uncharacterized protein</fullName>
    </submittedName>
</protein>
<feature type="region of interest" description="Disordered" evidence="1">
    <location>
        <begin position="1"/>
        <end position="52"/>
    </location>
</feature>
<keyword evidence="3" id="KW-1185">Reference proteome</keyword>
<reference evidence="2" key="1">
    <citation type="journal article" date="2021" name="Nat. Commun.">
        <title>Genetic determinants of endophytism in the Arabidopsis root mycobiome.</title>
        <authorList>
            <person name="Mesny F."/>
            <person name="Miyauchi S."/>
            <person name="Thiergart T."/>
            <person name="Pickel B."/>
            <person name="Atanasova L."/>
            <person name="Karlsson M."/>
            <person name="Huettel B."/>
            <person name="Barry K.W."/>
            <person name="Haridas S."/>
            <person name="Chen C."/>
            <person name="Bauer D."/>
            <person name="Andreopoulos W."/>
            <person name="Pangilinan J."/>
            <person name="LaButti K."/>
            <person name="Riley R."/>
            <person name="Lipzen A."/>
            <person name="Clum A."/>
            <person name="Drula E."/>
            <person name="Henrissat B."/>
            <person name="Kohler A."/>
            <person name="Grigoriev I.V."/>
            <person name="Martin F.M."/>
            <person name="Hacquard S."/>
        </authorList>
    </citation>
    <scope>NUCLEOTIDE SEQUENCE</scope>
    <source>
        <strain evidence="2">MPI-CAGE-AT-0016</strain>
    </source>
</reference>
<organism evidence="2 3">
    <name type="scientific">Plectosphaerella cucumerina</name>
    <dbReference type="NCBI Taxonomy" id="40658"/>
    <lineage>
        <taxon>Eukaryota</taxon>
        <taxon>Fungi</taxon>
        <taxon>Dikarya</taxon>
        <taxon>Ascomycota</taxon>
        <taxon>Pezizomycotina</taxon>
        <taxon>Sordariomycetes</taxon>
        <taxon>Hypocreomycetidae</taxon>
        <taxon>Glomerellales</taxon>
        <taxon>Plectosphaerellaceae</taxon>
        <taxon>Plectosphaerella</taxon>
    </lineage>
</organism>